<keyword evidence="2" id="KW-0238">DNA-binding</keyword>
<reference evidence="6 7" key="1">
    <citation type="submission" date="2020-08" db="EMBL/GenBank/DDBJ databases">
        <authorList>
            <person name="Ren C."/>
            <person name="Gu Y."/>
            <person name="Xu Y."/>
        </authorList>
    </citation>
    <scope>NUCLEOTIDE SEQUENCE [LARGE SCALE GENOMIC DNA]</scope>
    <source>
        <strain evidence="6 7">LBM18003</strain>
    </source>
</reference>
<dbReference type="RefSeq" id="WP_212507995.1">
    <property type="nucleotide sequence ID" value="NZ_CP060696.1"/>
</dbReference>
<gene>
    <name evidence="6" type="ORF">H6X83_04675</name>
</gene>
<sequence length="226" mass="25596">MENIDLFLLKRSKLFNGTQEKEIAAMLSCLSAERKKYDRDSYILRLGEHVHLVGIVLSGRINIVKEDYWGNRNIVAAVKPGMSFAESYACAADIPLGVSVQAAVDAEVLWMDIRKILCTCSSACEFHNRLIQNLVSLLASKNLLMNEKLTFLAQRSTREKLLSYLSAESMRQGNAAFEIPFDRQQLADFLSVDRSAMSNELSKMRKDGIVEYSKNHFTLLHDIEQI</sequence>
<evidence type="ECO:0000256" key="1">
    <source>
        <dbReference type="ARBA" id="ARBA00023015"/>
    </source>
</evidence>
<dbReference type="CDD" id="cd00038">
    <property type="entry name" value="CAP_ED"/>
    <property type="match status" value="1"/>
</dbReference>
<dbReference type="SUPFAM" id="SSF51206">
    <property type="entry name" value="cAMP-binding domain-like"/>
    <property type="match status" value="1"/>
</dbReference>
<dbReference type="InterPro" id="IPR018490">
    <property type="entry name" value="cNMP-bd_dom_sf"/>
</dbReference>
<dbReference type="Gene3D" id="2.60.120.10">
    <property type="entry name" value="Jelly Rolls"/>
    <property type="match status" value="1"/>
</dbReference>
<evidence type="ECO:0000259" key="4">
    <source>
        <dbReference type="PROSITE" id="PS50042"/>
    </source>
</evidence>
<dbReference type="Proteomes" id="UP000516046">
    <property type="component" value="Chromosome"/>
</dbReference>
<dbReference type="InterPro" id="IPR036390">
    <property type="entry name" value="WH_DNA-bd_sf"/>
</dbReference>
<dbReference type="InterPro" id="IPR014710">
    <property type="entry name" value="RmlC-like_jellyroll"/>
</dbReference>
<dbReference type="Pfam" id="PF00027">
    <property type="entry name" value="cNMP_binding"/>
    <property type="match status" value="1"/>
</dbReference>
<dbReference type="GO" id="GO:0006355">
    <property type="term" value="P:regulation of DNA-templated transcription"/>
    <property type="evidence" value="ECO:0007669"/>
    <property type="project" value="InterPro"/>
</dbReference>
<dbReference type="SUPFAM" id="SSF46785">
    <property type="entry name" value="Winged helix' DNA-binding domain"/>
    <property type="match status" value="1"/>
</dbReference>
<name>A0A7G9WJR4_9FIRM</name>
<organism evidence="6 7">
    <name type="scientific">Caproicibacterium amylolyticum</name>
    <dbReference type="NCBI Taxonomy" id="2766537"/>
    <lineage>
        <taxon>Bacteria</taxon>
        <taxon>Bacillati</taxon>
        <taxon>Bacillota</taxon>
        <taxon>Clostridia</taxon>
        <taxon>Eubacteriales</taxon>
        <taxon>Oscillospiraceae</taxon>
        <taxon>Caproicibacterium</taxon>
    </lineage>
</organism>
<dbReference type="PROSITE" id="PS51063">
    <property type="entry name" value="HTH_CRP_2"/>
    <property type="match status" value="1"/>
</dbReference>
<keyword evidence="1" id="KW-0805">Transcription regulation</keyword>
<evidence type="ECO:0000313" key="6">
    <source>
        <dbReference type="EMBL" id="QNO18926.1"/>
    </source>
</evidence>
<keyword evidence="3" id="KW-0804">Transcription</keyword>
<dbReference type="GO" id="GO:0003677">
    <property type="term" value="F:DNA binding"/>
    <property type="evidence" value="ECO:0007669"/>
    <property type="project" value="UniProtKB-KW"/>
</dbReference>
<dbReference type="InterPro" id="IPR000595">
    <property type="entry name" value="cNMP-bd_dom"/>
</dbReference>
<proteinExistence type="predicted"/>
<evidence type="ECO:0000256" key="2">
    <source>
        <dbReference type="ARBA" id="ARBA00023125"/>
    </source>
</evidence>
<accession>A0A7G9WJR4</accession>
<evidence type="ECO:0000313" key="7">
    <source>
        <dbReference type="Proteomes" id="UP000516046"/>
    </source>
</evidence>
<feature type="domain" description="Cyclic nucleotide-binding" evidence="4">
    <location>
        <begin position="14"/>
        <end position="112"/>
    </location>
</feature>
<dbReference type="KEGG" id="caml:H6X83_04675"/>
<evidence type="ECO:0000256" key="3">
    <source>
        <dbReference type="ARBA" id="ARBA00023163"/>
    </source>
</evidence>
<keyword evidence="7" id="KW-1185">Reference proteome</keyword>
<protein>
    <submittedName>
        <fullName evidence="6">Crp/Fnr family transcriptional regulator</fullName>
    </submittedName>
</protein>
<evidence type="ECO:0000259" key="5">
    <source>
        <dbReference type="PROSITE" id="PS51063"/>
    </source>
</evidence>
<dbReference type="InterPro" id="IPR012318">
    <property type="entry name" value="HTH_CRP"/>
</dbReference>
<dbReference type="PROSITE" id="PS50042">
    <property type="entry name" value="CNMP_BINDING_3"/>
    <property type="match status" value="1"/>
</dbReference>
<dbReference type="EMBL" id="CP060696">
    <property type="protein sequence ID" value="QNO18926.1"/>
    <property type="molecule type" value="Genomic_DNA"/>
</dbReference>
<feature type="domain" description="HTH crp-type" evidence="5">
    <location>
        <begin position="155"/>
        <end position="224"/>
    </location>
</feature>
<dbReference type="AlphaFoldDB" id="A0A7G9WJR4"/>
<dbReference type="Pfam" id="PF13545">
    <property type="entry name" value="HTH_Crp_2"/>
    <property type="match status" value="1"/>
</dbReference>